<dbReference type="SUPFAM" id="SSF53254">
    <property type="entry name" value="Phosphoglycerate mutase-like"/>
    <property type="match status" value="1"/>
</dbReference>
<dbReference type="GeneID" id="99675361"/>
<dbReference type="CDD" id="cd07040">
    <property type="entry name" value="HP"/>
    <property type="match status" value="1"/>
</dbReference>
<dbReference type="GO" id="GO:0005737">
    <property type="term" value="C:cytoplasm"/>
    <property type="evidence" value="ECO:0007669"/>
    <property type="project" value="TreeGrafter"/>
</dbReference>
<evidence type="ECO:0000313" key="3">
    <source>
        <dbReference type="Proteomes" id="UP001223261"/>
    </source>
</evidence>
<evidence type="ECO:0000313" key="2">
    <source>
        <dbReference type="EMBL" id="WHI59898.1"/>
    </source>
</evidence>
<dbReference type="RefSeq" id="WP_064211429.1">
    <property type="nucleotide sequence ID" value="NZ_CP059679.1"/>
</dbReference>
<protein>
    <submittedName>
        <fullName evidence="2">Histidine phosphatase family protein</fullName>
    </submittedName>
</protein>
<name>A0AAX3W3G6_MAMLE</name>
<dbReference type="Gene3D" id="3.40.50.1240">
    <property type="entry name" value="Phosphoglycerate mutase-like"/>
    <property type="match status" value="1"/>
</dbReference>
<accession>A0AAX3W3G6</accession>
<dbReference type="InterPro" id="IPR013078">
    <property type="entry name" value="His_Pase_superF_clade-1"/>
</dbReference>
<evidence type="ECO:0000256" key="1">
    <source>
        <dbReference type="SAM" id="MobiDB-lite"/>
    </source>
</evidence>
<dbReference type="PANTHER" id="PTHR48100">
    <property type="entry name" value="BROAD-SPECIFICITY PHOSPHATASE YOR283W-RELATED"/>
    <property type="match status" value="1"/>
</dbReference>
<dbReference type="AlphaFoldDB" id="A0AAX3W3G6"/>
<feature type="region of interest" description="Disordered" evidence="1">
    <location>
        <begin position="9"/>
        <end position="33"/>
    </location>
</feature>
<dbReference type="PANTHER" id="PTHR48100:SF1">
    <property type="entry name" value="HISTIDINE PHOSPHATASE FAMILY PROTEIN-RELATED"/>
    <property type="match status" value="1"/>
</dbReference>
<dbReference type="GO" id="GO:0016791">
    <property type="term" value="F:phosphatase activity"/>
    <property type="evidence" value="ECO:0007669"/>
    <property type="project" value="TreeGrafter"/>
</dbReference>
<dbReference type="InterPro" id="IPR029033">
    <property type="entry name" value="His_PPase_superfam"/>
</dbReference>
<dbReference type="Proteomes" id="UP001223261">
    <property type="component" value="Chromosome"/>
</dbReference>
<dbReference type="Pfam" id="PF00300">
    <property type="entry name" value="His_Phos_1"/>
    <property type="match status" value="1"/>
</dbReference>
<sequence length="184" mass="21612">MIKIMRHAQAEHNMNEPESFNLKDPKLTDKGRRDTKNISEYIDQDSQFWVSPTVRTIETAMLLSHNNKIKVVDILGPRVYPHRKGKMNICDQICSNYNDKNISTINSLNNKHPNDLKHQSFIKEFQHFIKKYIKDDENNVIITHDGVIATLLEQYKNIKLKRDENNDLMLNNEIFQFTKSEILG</sequence>
<gene>
    <name evidence="2" type="ORF">PYH69_14560</name>
</gene>
<reference evidence="2" key="1">
    <citation type="journal article" date="2023" name="Antibiotics">
        <title>Prevalence and Molecular Characterization of Methicillin-Resistant Staphylococci (MRS) and Mammaliicocci (MRM) in Dromedary Camels from Algeria: First Detection of SCCmec-mecC Hybrid in Methicillin-Resistant Mammaliicoccus lentus.</title>
        <authorList>
            <person name="Belhout C."/>
            <person name="Boyen F."/>
            <person name="Vereecke N."/>
            <person name="Theuns S."/>
            <person name="Taibi N."/>
            <person name="Stegger M."/>
            <person name="de la Fe-Rodriguez P.Y."/>
            <person name="Bouayad L."/>
            <person name="Elgroud R."/>
            <person name="Butaye P."/>
        </authorList>
    </citation>
    <scope>NUCLEOTIDE SEQUENCE</scope>
    <source>
        <strain evidence="2">7048</strain>
    </source>
</reference>
<dbReference type="EMBL" id="CP118848">
    <property type="protein sequence ID" value="WHI59898.1"/>
    <property type="molecule type" value="Genomic_DNA"/>
</dbReference>
<dbReference type="InterPro" id="IPR050275">
    <property type="entry name" value="PGM_Phosphatase"/>
</dbReference>
<proteinExistence type="predicted"/>
<organism evidence="2 3">
    <name type="scientific">Mammaliicoccus lentus</name>
    <name type="common">Staphylococcus lentus</name>
    <dbReference type="NCBI Taxonomy" id="42858"/>
    <lineage>
        <taxon>Bacteria</taxon>
        <taxon>Bacillati</taxon>
        <taxon>Bacillota</taxon>
        <taxon>Bacilli</taxon>
        <taxon>Bacillales</taxon>
        <taxon>Staphylococcaceae</taxon>
        <taxon>Mammaliicoccus</taxon>
    </lineage>
</organism>